<keyword evidence="6" id="KW-0812">Transmembrane</keyword>
<gene>
    <name evidence="8" type="ORF">F9B16_34110</name>
</gene>
<protein>
    <submittedName>
        <fullName evidence="8">Serine/threonine protein kinase</fullName>
    </submittedName>
</protein>
<evidence type="ECO:0000256" key="5">
    <source>
        <dbReference type="SAM" id="MobiDB-lite"/>
    </source>
</evidence>
<dbReference type="Pfam" id="PF00069">
    <property type="entry name" value="Pkinase"/>
    <property type="match status" value="1"/>
</dbReference>
<dbReference type="GO" id="GO:0004674">
    <property type="term" value="F:protein serine/threonine kinase activity"/>
    <property type="evidence" value="ECO:0007669"/>
    <property type="project" value="UniProtKB-KW"/>
</dbReference>
<dbReference type="InterPro" id="IPR000719">
    <property type="entry name" value="Prot_kinase_dom"/>
</dbReference>
<evidence type="ECO:0000256" key="4">
    <source>
        <dbReference type="ARBA" id="ARBA00022840"/>
    </source>
</evidence>
<proteinExistence type="predicted"/>
<comment type="caution">
    <text evidence="8">The sequence shown here is derived from an EMBL/GenBank/DDBJ whole genome shotgun (WGS) entry which is preliminary data.</text>
</comment>
<evidence type="ECO:0000259" key="7">
    <source>
        <dbReference type="PROSITE" id="PS50011"/>
    </source>
</evidence>
<evidence type="ECO:0000313" key="8">
    <source>
        <dbReference type="EMBL" id="KAB2370814.1"/>
    </source>
</evidence>
<dbReference type="RefSeq" id="WP_151544339.1">
    <property type="nucleotide sequence ID" value="NZ_WBMR01000139.1"/>
</dbReference>
<dbReference type="InterPro" id="IPR008271">
    <property type="entry name" value="Ser/Thr_kinase_AS"/>
</dbReference>
<dbReference type="Gene3D" id="1.10.510.10">
    <property type="entry name" value="Transferase(Phosphotransferase) domain 1"/>
    <property type="match status" value="1"/>
</dbReference>
<feature type="region of interest" description="Disordered" evidence="5">
    <location>
        <begin position="274"/>
        <end position="360"/>
    </location>
</feature>
<dbReference type="EMBL" id="WBMR01000139">
    <property type="protein sequence ID" value="KAB2370814.1"/>
    <property type="molecule type" value="Genomic_DNA"/>
</dbReference>
<feature type="compositionally biased region" description="Pro residues" evidence="5">
    <location>
        <begin position="280"/>
        <end position="311"/>
    </location>
</feature>
<evidence type="ECO:0000256" key="3">
    <source>
        <dbReference type="ARBA" id="ARBA00022777"/>
    </source>
</evidence>
<evidence type="ECO:0000256" key="1">
    <source>
        <dbReference type="ARBA" id="ARBA00022679"/>
    </source>
</evidence>
<dbReference type="PANTHER" id="PTHR43289:SF34">
    <property type="entry name" value="SERINE_THREONINE-PROTEIN KINASE YBDM-RELATED"/>
    <property type="match status" value="1"/>
</dbReference>
<evidence type="ECO:0000256" key="2">
    <source>
        <dbReference type="ARBA" id="ARBA00022741"/>
    </source>
</evidence>
<dbReference type="InterPro" id="IPR011009">
    <property type="entry name" value="Kinase-like_dom_sf"/>
</dbReference>
<keyword evidence="8" id="KW-0723">Serine/threonine-protein kinase</keyword>
<keyword evidence="2" id="KW-0547">Nucleotide-binding</keyword>
<feature type="domain" description="Protein kinase" evidence="7">
    <location>
        <begin position="17"/>
        <end position="268"/>
    </location>
</feature>
<keyword evidence="6" id="KW-0472">Membrane</keyword>
<evidence type="ECO:0000256" key="6">
    <source>
        <dbReference type="SAM" id="Phobius"/>
    </source>
</evidence>
<dbReference type="Gene3D" id="3.30.200.20">
    <property type="entry name" value="Phosphorylase Kinase, domain 1"/>
    <property type="match status" value="1"/>
</dbReference>
<sequence>MSAMPLKAGDPTHVGSWELEGRLGEGGQGVVYLGRGPGGERVAVKVLRGLDDEALRRLGREVETAGRVARFCTVRILDVRLDPAPAYVVSEYVDGPSLQDAVKAEGPRRGAALERLAIDTATALAAVHSAGVVHRDFKPHNVLLGPDGPRVIDFGIARDLDGTSSLTGGPIGTPAYMAPEQIEGRPATAAADVFAWGATMVFAATGHPAFARDGVQALFHQILSEDADLSGLDGWLRDLVASCLAKDPDERPTAAEVISRLTARTAWQPVDTLPAAASSAPPPPPPPAAASSAPPPPPASALPPVAAPGAPPLASADPAFASVPPPPAAPPAASGFAGTMPQQAPWTAPPGWPQQAHPAGGKRRRVWPWLVVAITLPVVAAMVAGGIIVARQVMRHKDASAVSSLPADVCSIYDSSAGKRVLADMGAAKGKRIPRDNADQYGEWKLCAFGTNLFPPTDTFQIQLDLYNRDDPRKGIDDARNALHGGTNFGCSGTPGTGTGVGEESCEGLTNSSWAEVVARKGNVIATASCSAQSINDRYRGALRRAAQLALDKTL</sequence>
<dbReference type="PROSITE" id="PS00108">
    <property type="entry name" value="PROTEIN_KINASE_ST"/>
    <property type="match status" value="1"/>
</dbReference>
<keyword evidence="6" id="KW-1133">Transmembrane helix</keyword>
<name>A0A6L3VLI2_9ACTN</name>
<dbReference type="GO" id="GO:0005524">
    <property type="term" value="F:ATP binding"/>
    <property type="evidence" value="ECO:0007669"/>
    <property type="project" value="UniProtKB-KW"/>
</dbReference>
<feature type="compositionally biased region" description="Low complexity" evidence="5">
    <location>
        <begin position="312"/>
        <end position="322"/>
    </location>
</feature>
<keyword evidence="9" id="KW-1185">Reference proteome</keyword>
<dbReference type="Proteomes" id="UP000483004">
    <property type="component" value="Unassembled WGS sequence"/>
</dbReference>
<keyword evidence="4" id="KW-0067">ATP-binding</keyword>
<organism evidence="8 9">
    <name type="scientific">Actinomadura montaniterrae</name>
    <dbReference type="NCBI Taxonomy" id="1803903"/>
    <lineage>
        <taxon>Bacteria</taxon>
        <taxon>Bacillati</taxon>
        <taxon>Actinomycetota</taxon>
        <taxon>Actinomycetes</taxon>
        <taxon>Streptosporangiales</taxon>
        <taxon>Thermomonosporaceae</taxon>
        <taxon>Actinomadura</taxon>
    </lineage>
</organism>
<reference evidence="8 9" key="1">
    <citation type="submission" date="2019-09" db="EMBL/GenBank/DDBJ databases">
        <title>Actinomadura physcomitrii sp. nov., a novel actinomycete isolated from moss [Physcomitrium sphaericum (Ludw) Fuernr].</title>
        <authorList>
            <person name="Liu C."/>
            <person name="Zhuang X."/>
        </authorList>
    </citation>
    <scope>NUCLEOTIDE SEQUENCE [LARGE SCALE GENOMIC DNA]</scope>
    <source>
        <strain evidence="8 9">CYP1-1B</strain>
    </source>
</reference>
<keyword evidence="3 8" id="KW-0418">Kinase</keyword>
<dbReference type="CDD" id="cd14014">
    <property type="entry name" value="STKc_PknB_like"/>
    <property type="match status" value="1"/>
</dbReference>
<accession>A0A6L3VLI2</accession>
<dbReference type="OrthoDB" id="3915799at2"/>
<evidence type="ECO:0000313" key="9">
    <source>
        <dbReference type="Proteomes" id="UP000483004"/>
    </source>
</evidence>
<keyword evidence="1" id="KW-0808">Transferase</keyword>
<dbReference type="SUPFAM" id="SSF56112">
    <property type="entry name" value="Protein kinase-like (PK-like)"/>
    <property type="match status" value="1"/>
</dbReference>
<dbReference type="PANTHER" id="PTHR43289">
    <property type="entry name" value="MITOGEN-ACTIVATED PROTEIN KINASE KINASE KINASE 20-RELATED"/>
    <property type="match status" value="1"/>
</dbReference>
<dbReference type="PROSITE" id="PS50011">
    <property type="entry name" value="PROTEIN_KINASE_DOM"/>
    <property type="match status" value="1"/>
</dbReference>
<dbReference type="AlphaFoldDB" id="A0A6L3VLI2"/>
<feature type="transmembrane region" description="Helical" evidence="6">
    <location>
        <begin position="366"/>
        <end position="390"/>
    </location>
</feature>